<reference evidence="2" key="1">
    <citation type="submission" date="2020-07" db="EMBL/GenBank/DDBJ databases">
        <authorList>
            <person name="Lin J."/>
        </authorList>
    </citation>
    <scope>NUCLEOTIDE SEQUENCE</scope>
</reference>
<protein>
    <submittedName>
        <fullName evidence="2">Uncharacterized protein</fullName>
    </submittedName>
</protein>
<feature type="region of interest" description="Disordered" evidence="1">
    <location>
        <begin position="143"/>
        <end position="172"/>
    </location>
</feature>
<dbReference type="AlphaFoldDB" id="A0A6V7PSA9"/>
<gene>
    <name evidence="2" type="ORF">CB5_LOCUS16898</name>
</gene>
<evidence type="ECO:0000313" key="2">
    <source>
        <dbReference type="EMBL" id="CAD1833687.1"/>
    </source>
</evidence>
<name>A0A6V7PSA9_ANACO</name>
<proteinExistence type="predicted"/>
<evidence type="ECO:0000256" key="1">
    <source>
        <dbReference type="SAM" id="MobiDB-lite"/>
    </source>
</evidence>
<sequence length="251" mass="27069">MPRTTMGGGGASGRRRCRPWQLATGLGKLGSRSFSSLPAPPPPPWVGCAAFPDPRRPSPPVATVPAGRSCRLLHLAAAPDSLGKASPSCRRRLGLAASLPSGLQQSTAVAPELPRRPPWVQLLPNLSYTGCFAAVAVASRRRPAQAQSSHVGHTCRPPARPQQSRRRPCPSSTAPITFNMICKMLLSLEDDNEMEALRNDVSEVTEALLAFPLRFPVTRFNKGIKIEIALKNSDTPLRLETLSDMHYASKV</sequence>
<organism evidence="2">
    <name type="scientific">Ananas comosus var. bracteatus</name>
    <name type="common">red pineapple</name>
    <dbReference type="NCBI Taxonomy" id="296719"/>
    <lineage>
        <taxon>Eukaryota</taxon>
        <taxon>Viridiplantae</taxon>
        <taxon>Streptophyta</taxon>
        <taxon>Embryophyta</taxon>
        <taxon>Tracheophyta</taxon>
        <taxon>Spermatophyta</taxon>
        <taxon>Magnoliopsida</taxon>
        <taxon>Liliopsida</taxon>
        <taxon>Poales</taxon>
        <taxon>Bromeliaceae</taxon>
        <taxon>Bromelioideae</taxon>
        <taxon>Ananas</taxon>
    </lineage>
</organism>
<dbReference type="EMBL" id="LR862151">
    <property type="protein sequence ID" value="CAD1833687.1"/>
    <property type="molecule type" value="Genomic_DNA"/>
</dbReference>
<accession>A0A6V7PSA9</accession>